<dbReference type="PANTHER" id="PTHR32114">
    <property type="entry name" value="ABC TRANSPORTER ABCH.3"/>
    <property type="match status" value="1"/>
</dbReference>
<dbReference type="SUPFAM" id="SSF52540">
    <property type="entry name" value="P-loop containing nucleoside triphosphate hydrolases"/>
    <property type="match status" value="1"/>
</dbReference>
<name>A0A644T5R0_9ZZZZ</name>
<accession>A0A644T5R0</accession>
<protein>
    <recommendedName>
        <fullName evidence="2">Endonuclease GajA/Old nuclease/RecF-like AAA domain-containing protein</fullName>
    </recommendedName>
</protein>
<comment type="caution">
    <text evidence="3">The sequence shown here is derived from an EMBL/GenBank/DDBJ whole genome shotgun (WGS) entry which is preliminary data.</text>
</comment>
<proteinExistence type="predicted"/>
<gene>
    <name evidence="3" type="ORF">SDC9_07708</name>
</gene>
<sequence>MKIDYLKIENYRQYKGPLYLKFSKDENKNFTIIKGTNGAGKTNFLNAITWCLYEKELHKNTGGAIYNDLLVNEIINGESFEVSVELGMTDSKNRNVTILRKLKFTKNDNKIYKDVFSDSQLSVRIIVNGNDKFLEHPELYIQKNLPEKIEGYFFFDGEKLEDYFDDNSGDNIKEAVFKISQINLFNNLNKHLISLERSINKDFKKLDTDFADFLEIKQKLNDKIRLNKKEIEESSFLLNKTKKDLKIVDEDLRKIDHSDKNLLDEQKQKLNIEIEKLDKREEKLDNDKKNLVIKYFPLILAYKPFKKFVELGSDLEEKGFIPPLYKKKFLETLMENEKCICGNELKLNSESYNKIQKLHELTFGVTDISEEINIELNNLKNEIKRIQRFSTKQKEYNAEIRDIRNQRIEKNEDLENVNFKLSQIDHDEIQRLIKRKNDLDDQKDKYVGKVAYSKNSIDFTSKELLNIEKKEIKVNNDSENALKLKKKLDFCKDAIIASESLKSKLIENIRNKIEKLTNDQFKKLMWKENFTMVKVDEYYNIDLVNKARNLVSPNDISAGERLALALSFVAALNQISGFDLPLIIDTPMGRLDKEIKTNIAKTLPNYVEGKQVVLLVTGEEYTSKFKSDIIECVGKEYEIRVFETDNGTESRIL</sequence>
<dbReference type="EMBL" id="VSSQ01000016">
    <property type="protein sequence ID" value="MPL62109.1"/>
    <property type="molecule type" value="Genomic_DNA"/>
</dbReference>
<dbReference type="Gene3D" id="3.40.50.300">
    <property type="entry name" value="P-loop containing nucleotide triphosphate hydrolases"/>
    <property type="match status" value="2"/>
</dbReference>
<dbReference type="GO" id="GO:0016887">
    <property type="term" value="F:ATP hydrolysis activity"/>
    <property type="evidence" value="ECO:0007669"/>
    <property type="project" value="InterPro"/>
</dbReference>
<dbReference type="InterPro" id="IPR041685">
    <property type="entry name" value="AAA_GajA/Old/RecF-like"/>
</dbReference>
<evidence type="ECO:0000313" key="3">
    <source>
        <dbReference type="EMBL" id="MPL62109.1"/>
    </source>
</evidence>
<feature type="coiled-coil region" evidence="1">
    <location>
        <begin position="369"/>
        <end position="413"/>
    </location>
</feature>
<keyword evidence="1" id="KW-0175">Coiled coil</keyword>
<dbReference type="InterPro" id="IPR027417">
    <property type="entry name" value="P-loop_NTPase"/>
</dbReference>
<evidence type="ECO:0000259" key="2">
    <source>
        <dbReference type="Pfam" id="PF13175"/>
    </source>
</evidence>
<reference evidence="3" key="1">
    <citation type="submission" date="2019-08" db="EMBL/GenBank/DDBJ databases">
        <authorList>
            <person name="Kucharzyk K."/>
            <person name="Murdoch R.W."/>
            <person name="Higgins S."/>
            <person name="Loffler F."/>
        </authorList>
    </citation>
    <scope>NUCLEOTIDE SEQUENCE</scope>
</reference>
<dbReference type="Pfam" id="PF13175">
    <property type="entry name" value="AAA_15"/>
    <property type="match status" value="1"/>
</dbReference>
<dbReference type="PANTHER" id="PTHR32114:SF2">
    <property type="entry name" value="ABC TRANSPORTER ABCH.3"/>
    <property type="match status" value="1"/>
</dbReference>
<feature type="domain" description="Endonuclease GajA/Old nuclease/RecF-like AAA" evidence="2">
    <location>
        <begin position="1"/>
        <end position="286"/>
    </location>
</feature>
<dbReference type="GO" id="GO:0006302">
    <property type="term" value="P:double-strand break repair"/>
    <property type="evidence" value="ECO:0007669"/>
    <property type="project" value="InterPro"/>
</dbReference>
<evidence type="ECO:0000256" key="1">
    <source>
        <dbReference type="SAM" id="Coils"/>
    </source>
</evidence>
<dbReference type="AlphaFoldDB" id="A0A644T5R0"/>
<feature type="coiled-coil region" evidence="1">
    <location>
        <begin position="260"/>
        <end position="294"/>
    </location>
</feature>
<organism evidence="3">
    <name type="scientific">bioreactor metagenome</name>
    <dbReference type="NCBI Taxonomy" id="1076179"/>
    <lineage>
        <taxon>unclassified sequences</taxon>
        <taxon>metagenomes</taxon>
        <taxon>ecological metagenomes</taxon>
    </lineage>
</organism>